<evidence type="ECO:0000259" key="6">
    <source>
        <dbReference type="Pfam" id="PF02465"/>
    </source>
</evidence>
<dbReference type="PANTHER" id="PTHR30288:SF0">
    <property type="entry name" value="FLAGELLAR HOOK-ASSOCIATED PROTEIN 2"/>
    <property type="match status" value="1"/>
</dbReference>
<keyword evidence="9" id="KW-1185">Reference proteome</keyword>
<comment type="subcellular location">
    <subcellularLocation>
        <location evidence="5">Secreted</location>
    </subcellularLocation>
    <subcellularLocation>
        <location evidence="5">Bacterial flagellum</location>
    </subcellularLocation>
</comment>
<keyword evidence="3 5" id="KW-0175">Coiled coil</keyword>
<dbReference type="KEGG" id="tmai:FVE67_06990"/>
<dbReference type="InterPro" id="IPR010810">
    <property type="entry name" value="Flagellin_hook_IN_motif"/>
</dbReference>
<organism evidence="8 9">
    <name type="scientific">Thermosulfurimonas marina</name>
    <dbReference type="NCBI Taxonomy" id="2047767"/>
    <lineage>
        <taxon>Bacteria</taxon>
        <taxon>Pseudomonadati</taxon>
        <taxon>Thermodesulfobacteriota</taxon>
        <taxon>Thermodesulfobacteria</taxon>
        <taxon>Thermodesulfobacteriales</taxon>
        <taxon>Thermodesulfobacteriaceae</taxon>
        <taxon>Thermosulfurimonas</taxon>
    </lineage>
</organism>
<dbReference type="Pfam" id="PF07196">
    <property type="entry name" value="Flagellin_IN"/>
    <property type="match status" value="1"/>
</dbReference>
<dbReference type="InterPro" id="IPR040026">
    <property type="entry name" value="FliD"/>
</dbReference>
<evidence type="ECO:0000256" key="2">
    <source>
        <dbReference type="ARBA" id="ARBA00011255"/>
    </source>
</evidence>
<evidence type="ECO:0000256" key="1">
    <source>
        <dbReference type="ARBA" id="ARBA00009764"/>
    </source>
</evidence>
<keyword evidence="4 5" id="KW-0975">Bacterial flagellum</keyword>
<comment type="similarity">
    <text evidence="1 5">Belongs to the FliD family.</text>
</comment>
<gene>
    <name evidence="8" type="ORF">FVE67_06990</name>
</gene>
<dbReference type="GO" id="GO:0009424">
    <property type="term" value="C:bacterial-type flagellum hook"/>
    <property type="evidence" value="ECO:0007669"/>
    <property type="project" value="UniProtKB-UniRule"/>
</dbReference>
<dbReference type="GO" id="GO:0007155">
    <property type="term" value="P:cell adhesion"/>
    <property type="evidence" value="ECO:0007669"/>
    <property type="project" value="InterPro"/>
</dbReference>
<dbReference type="InterPro" id="IPR010809">
    <property type="entry name" value="FliD_C"/>
</dbReference>
<protein>
    <recommendedName>
        <fullName evidence="5">Flagellar hook-associated protein 2</fullName>
        <shortName evidence="5">HAP2</shortName>
    </recommendedName>
    <alternativeName>
        <fullName evidence="5">Flagellar cap protein</fullName>
    </alternativeName>
</protein>
<reference evidence="8 9" key="1">
    <citation type="submission" date="2019-08" db="EMBL/GenBank/DDBJ databases">
        <title>Complete genome sequence of Thermosulfurimonas marina SU872T, an anaerobic thermophilic chemolithoautotrophic bacterium isolated from a shallow marine hydrothermal vent.</title>
        <authorList>
            <person name="Allioux M."/>
            <person name="Jebbar M."/>
            <person name="Slobodkina G."/>
            <person name="Slobodkin A."/>
            <person name="Moalic Y."/>
            <person name="Frolova A."/>
            <person name="Shao Z."/>
            <person name="Alain K."/>
        </authorList>
    </citation>
    <scope>NUCLEOTIDE SEQUENCE [LARGE SCALE GENOMIC DNA]</scope>
    <source>
        <strain evidence="8 9">SU872</strain>
    </source>
</reference>
<feature type="domain" description="Flagellar hook-associated protein 2 C-terminal" evidence="7">
    <location>
        <begin position="223"/>
        <end position="422"/>
    </location>
</feature>
<dbReference type="Pfam" id="PF02465">
    <property type="entry name" value="FliD_N"/>
    <property type="match status" value="1"/>
</dbReference>
<dbReference type="AlphaFoldDB" id="A0A6H1WTS9"/>
<dbReference type="Pfam" id="PF07195">
    <property type="entry name" value="FliD_C"/>
    <property type="match status" value="1"/>
</dbReference>
<comment type="subunit">
    <text evidence="2 5">Homopentamer.</text>
</comment>
<dbReference type="GO" id="GO:0009421">
    <property type="term" value="C:bacterial-type flagellum filament cap"/>
    <property type="evidence" value="ECO:0007669"/>
    <property type="project" value="InterPro"/>
</dbReference>
<evidence type="ECO:0000256" key="5">
    <source>
        <dbReference type="RuleBase" id="RU362066"/>
    </source>
</evidence>
<dbReference type="EMBL" id="CP042909">
    <property type="protein sequence ID" value="QJA06554.1"/>
    <property type="molecule type" value="Genomic_DNA"/>
</dbReference>
<proteinExistence type="inferred from homology"/>
<dbReference type="RefSeq" id="WP_168719906.1">
    <property type="nucleotide sequence ID" value="NZ_CP042909.1"/>
</dbReference>
<name>A0A6H1WTS9_9BACT</name>
<evidence type="ECO:0000259" key="7">
    <source>
        <dbReference type="Pfam" id="PF07195"/>
    </source>
</evidence>
<feature type="coiled-coil region" evidence="5">
    <location>
        <begin position="379"/>
        <end position="438"/>
    </location>
</feature>
<evidence type="ECO:0000256" key="3">
    <source>
        <dbReference type="ARBA" id="ARBA00023054"/>
    </source>
</evidence>
<dbReference type="PANTHER" id="PTHR30288">
    <property type="entry name" value="FLAGELLAR CAP/ASSEMBLY PROTEIN FLID"/>
    <property type="match status" value="1"/>
</dbReference>
<dbReference type="InterPro" id="IPR003481">
    <property type="entry name" value="FliD_N"/>
</dbReference>
<keyword evidence="5" id="KW-0964">Secreted</keyword>
<dbReference type="Proteomes" id="UP000501253">
    <property type="component" value="Chromosome"/>
</dbReference>
<evidence type="ECO:0000313" key="8">
    <source>
        <dbReference type="EMBL" id="QJA06554.1"/>
    </source>
</evidence>
<feature type="domain" description="Flagellar hook-associated protein 2 N-terminal" evidence="6">
    <location>
        <begin position="14"/>
        <end position="107"/>
    </location>
</feature>
<sequence>MAGEITLSNLTGQFDAAAFVDRIMQLKAQALKPLADEETIYQAQKEAVDGLLSAVDSFEGSLEGVTIPDLFAGREGVSSDPDVVTLSVTEEAPEVSFEVTVNRLAAKEMRLTTAGVSDLSTPLSAATFTLRYHLSDTSYEDYTIDFGGGTLEDLVAAINSAQSRVTASVYYDGSSYRLLLSETDEGASTVETDTVGGTYAIEIASGSLPAELGALDTAVLQEGRNAEIQIGSGSPVYSPTNTFTNLMTGVDLTAKAPGTARVEITEDYDQVTSFLNNFAQNFNALMDKIREVTDVDKGILLGEGFVNTLEGTLFDLLEPLREKGLVTYDPDAGHISVNTETLNRLLEEDPSEVQSALSTLTQGYTRYLSQESTFLQGLSNEYQEHLDDLTERAREMEERLAQERQALLYTYSKIEAFMNQAQNTIKRLQDYIVTLSEMYGGKK</sequence>
<dbReference type="GO" id="GO:0005576">
    <property type="term" value="C:extracellular region"/>
    <property type="evidence" value="ECO:0007669"/>
    <property type="project" value="UniProtKB-SubCell"/>
</dbReference>
<comment type="function">
    <text evidence="5">Required for morphogenesis and for the elongation of the flagellar filament by facilitating polymerization of the flagellin monomers at the tip of growing filament. Forms a capping structure, which prevents flagellin subunits (transported through the central channel of the flagellum) from leaking out without polymerization at the distal end.</text>
</comment>
<evidence type="ECO:0000256" key="4">
    <source>
        <dbReference type="ARBA" id="ARBA00023143"/>
    </source>
</evidence>
<accession>A0A6H1WTS9</accession>
<evidence type="ECO:0000313" key="9">
    <source>
        <dbReference type="Proteomes" id="UP000501253"/>
    </source>
</evidence>
<dbReference type="GO" id="GO:0071973">
    <property type="term" value="P:bacterial-type flagellum-dependent cell motility"/>
    <property type="evidence" value="ECO:0007669"/>
    <property type="project" value="TreeGrafter"/>
</dbReference>